<dbReference type="GO" id="GO:0004519">
    <property type="term" value="F:endonuclease activity"/>
    <property type="evidence" value="ECO:0007669"/>
    <property type="project" value="UniProtKB-KW"/>
</dbReference>
<evidence type="ECO:0000313" key="2">
    <source>
        <dbReference type="Proteomes" id="UP000284021"/>
    </source>
</evidence>
<evidence type="ECO:0000313" key="1">
    <source>
        <dbReference type="EMBL" id="RJG12937.1"/>
    </source>
</evidence>
<keyword evidence="1" id="KW-0255">Endonuclease</keyword>
<sequence>MNRWNIPDWLEQEVLARDTACVYCGVDFLLPAQTRGNKPSWEHIINDARIVTRGNIARCCMSCNASKGAKELKLWLQSKYCWRKGIHEESVSQLVRNALSSPKTDAGT</sequence>
<gene>
    <name evidence="1" type="ORF">D3879_06570</name>
</gene>
<keyword evidence="1" id="KW-0540">Nuclease</keyword>
<keyword evidence="2" id="KW-1185">Reference proteome</keyword>
<proteinExistence type="predicted"/>
<dbReference type="Proteomes" id="UP000284021">
    <property type="component" value="Unassembled WGS sequence"/>
</dbReference>
<dbReference type="AlphaFoldDB" id="A0A418XKF3"/>
<accession>A0A418XKF3</accession>
<dbReference type="Gene3D" id="1.10.30.50">
    <property type="match status" value="1"/>
</dbReference>
<name>A0A418XKF3_9PSED</name>
<keyword evidence="1" id="KW-0378">Hydrolase</keyword>
<comment type="caution">
    <text evidence="1">The sequence shown here is derived from an EMBL/GenBank/DDBJ whole genome shotgun (WGS) entry which is preliminary data.</text>
</comment>
<protein>
    <submittedName>
        <fullName evidence="1">HNH endonuclease</fullName>
    </submittedName>
</protein>
<dbReference type="EMBL" id="QYUR01000002">
    <property type="protein sequence ID" value="RJG12937.1"/>
    <property type="molecule type" value="Genomic_DNA"/>
</dbReference>
<organism evidence="1 2">
    <name type="scientific">Pseudomonas cavernicola</name>
    <dbReference type="NCBI Taxonomy" id="2320866"/>
    <lineage>
        <taxon>Bacteria</taxon>
        <taxon>Pseudomonadati</taxon>
        <taxon>Pseudomonadota</taxon>
        <taxon>Gammaproteobacteria</taxon>
        <taxon>Pseudomonadales</taxon>
        <taxon>Pseudomonadaceae</taxon>
        <taxon>Pseudomonas</taxon>
    </lineage>
</organism>
<reference evidence="1 2" key="1">
    <citation type="submission" date="2018-09" db="EMBL/GenBank/DDBJ databases">
        <authorList>
            <person name="Zhu H."/>
        </authorList>
    </citation>
    <scope>NUCLEOTIDE SEQUENCE [LARGE SCALE GENOMIC DNA]</scope>
    <source>
        <strain evidence="1 2">K1S02-6</strain>
    </source>
</reference>